<dbReference type="AlphaFoldDB" id="A0A7W7FRS6"/>
<gene>
    <name evidence="7" type="ORF">HNR67_001348</name>
</gene>
<keyword evidence="3 5" id="KW-1133">Transmembrane helix</keyword>
<dbReference type="Pfam" id="PF07690">
    <property type="entry name" value="MFS_1"/>
    <property type="match status" value="1"/>
</dbReference>
<keyword evidence="8" id="KW-1185">Reference proteome</keyword>
<feature type="transmembrane region" description="Helical" evidence="5">
    <location>
        <begin position="147"/>
        <end position="172"/>
    </location>
</feature>
<dbReference type="PANTHER" id="PTHR23542">
    <property type="match status" value="1"/>
</dbReference>
<evidence type="ECO:0000256" key="5">
    <source>
        <dbReference type="SAM" id="Phobius"/>
    </source>
</evidence>
<accession>A0A7W7FRS6</accession>
<organism evidence="7 8">
    <name type="scientific">Crossiella cryophila</name>
    <dbReference type="NCBI Taxonomy" id="43355"/>
    <lineage>
        <taxon>Bacteria</taxon>
        <taxon>Bacillati</taxon>
        <taxon>Actinomycetota</taxon>
        <taxon>Actinomycetes</taxon>
        <taxon>Pseudonocardiales</taxon>
        <taxon>Pseudonocardiaceae</taxon>
        <taxon>Crossiella</taxon>
    </lineage>
</organism>
<dbReference type="InterPro" id="IPR011701">
    <property type="entry name" value="MFS"/>
</dbReference>
<keyword evidence="4 5" id="KW-0472">Membrane</keyword>
<sequence length="420" mass="42584">MSQSVSFASYRAALSTPAARLPVLAALLGRLPVAMVGLALMLYVRHATGSFASAGLVSAGALTGAAIGSVLQGRLVDRFGPTRPLLTAAALLTLFTTLGVTAVESGAPVWLLMVIALALGVSQPSVSSSSRSLWSRLLPPGPARQAAYSYEAISMEVFFILGPAIAGLLMALPWPGTGVVIGAGSMVIGAVGFALTPAVRAWRERTEPRAGQGLLAVLTPAMRTVALAAFGFGVTIGFVEIAVPAAATMAGYPSSVGGLLLSLWSVSSVVAGLLYGLRPVPRPMYLRLPVLLAAFSLLLLLLVWQTSLAGLAIALLVVGTLITPQATAHSIAVDEVAPAGSSTEAFGWVITSVTLGLAAGQSVSGQLIELSGPPLAFAAATVAGLLIAGGVWLRRRTVRDALPAVSPADCAVADLAPARG</sequence>
<evidence type="ECO:0000256" key="4">
    <source>
        <dbReference type="ARBA" id="ARBA00023136"/>
    </source>
</evidence>
<feature type="transmembrane region" description="Helical" evidence="5">
    <location>
        <begin position="85"/>
        <end position="103"/>
    </location>
</feature>
<feature type="transmembrane region" description="Helical" evidence="5">
    <location>
        <begin position="345"/>
        <end position="363"/>
    </location>
</feature>
<feature type="transmembrane region" description="Helical" evidence="5">
    <location>
        <begin position="310"/>
        <end position="333"/>
    </location>
</feature>
<dbReference type="GO" id="GO:0005886">
    <property type="term" value="C:plasma membrane"/>
    <property type="evidence" value="ECO:0007669"/>
    <property type="project" value="UniProtKB-SubCell"/>
</dbReference>
<feature type="transmembrane region" description="Helical" evidence="5">
    <location>
        <begin position="214"/>
        <end position="239"/>
    </location>
</feature>
<evidence type="ECO:0000313" key="8">
    <source>
        <dbReference type="Proteomes" id="UP000533598"/>
    </source>
</evidence>
<dbReference type="PANTHER" id="PTHR23542:SF1">
    <property type="entry name" value="MAJOR FACILITATOR SUPERFAMILY (MFS) PROFILE DOMAIN-CONTAINING PROTEIN"/>
    <property type="match status" value="1"/>
</dbReference>
<dbReference type="Proteomes" id="UP000533598">
    <property type="component" value="Unassembled WGS sequence"/>
</dbReference>
<dbReference type="Gene3D" id="1.20.1250.20">
    <property type="entry name" value="MFS general substrate transporter like domains"/>
    <property type="match status" value="2"/>
</dbReference>
<dbReference type="GO" id="GO:0022857">
    <property type="term" value="F:transmembrane transporter activity"/>
    <property type="evidence" value="ECO:0007669"/>
    <property type="project" value="InterPro"/>
</dbReference>
<evidence type="ECO:0000256" key="3">
    <source>
        <dbReference type="ARBA" id="ARBA00022989"/>
    </source>
</evidence>
<dbReference type="RefSeq" id="WP_185001238.1">
    <property type="nucleotide sequence ID" value="NZ_BAAAUI010000053.1"/>
</dbReference>
<feature type="transmembrane region" description="Helical" evidence="5">
    <location>
        <begin position="178"/>
        <end position="202"/>
    </location>
</feature>
<feature type="transmembrane region" description="Helical" evidence="5">
    <location>
        <begin position="375"/>
        <end position="393"/>
    </location>
</feature>
<feature type="transmembrane region" description="Helical" evidence="5">
    <location>
        <begin position="284"/>
        <end position="304"/>
    </location>
</feature>
<name>A0A7W7FRS6_9PSEU</name>
<feature type="transmembrane region" description="Helical" evidence="5">
    <location>
        <begin position="21"/>
        <end position="44"/>
    </location>
</feature>
<dbReference type="InterPro" id="IPR020846">
    <property type="entry name" value="MFS_dom"/>
</dbReference>
<keyword evidence="2 5" id="KW-0812">Transmembrane</keyword>
<feature type="transmembrane region" description="Helical" evidence="5">
    <location>
        <begin position="259"/>
        <end position="277"/>
    </location>
</feature>
<proteinExistence type="predicted"/>
<dbReference type="EMBL" id="JACHMH010000001">
    <property type="protein sequence ID" value="MBB4675230.1"/>
    <property type="molecule type" value="Genomic_DNA"/>
</dbReference>
<dbReference type="SUPFAM" id="SSF103473">
    <property type="entry name" value="MFS general substrate transporter"/>
    <property type="match status" value="1"/>
</dbReference>
<dbReference type="PROSITE" id="PS50850">
    <property type="entry name" value="MFS"/>
    <property type="match status" value="1"/>
</dbReference>
<evidence type="ECO:0000259" key="6">
    <source>
        <dbReference type="PROSITE" id="PS50850"/>
    </source>
</evidence>
<evidence type="ECO:0000313" key="7">
    <source>
        <dbReference type="EMBL" id="MBB4675230.1"/>
    </source>
</evidence>
<feature type="transmembrane region" description="Helical" evidence="5">
    <location>
        <begin position="109"/>
        <end position="126"/>
    </location>
</feature>
<protein>
    <submittedName>
        <fullName evidence="7">MFS family permease</fullName>
    </submittedName>
</protein>
<feature type="transmembrane region" description="Helical" evidence="5">
    <location>
        <begin position="50"/>
        <end position="73"/>
    </location>
</feature>
<evidence type="ECO:0000256" key="1">
    <source>
        <dbReference type="ARBA" id="ARBA00004651"/>
    </source>
</evidence>
<comment type="subcellular location">
    <subcellularLocation>
        <location evidence="1">Cell membrane</location>
        <topology evidence="1">Multi-pass membrane protein</topology>
    </subcellularLocation>
</comment>
<evidence type="ECO:0000256" key="2">
    <source>
        <dbReference type="ARBA" id="ARBA00022692"/>
    </source>
</evidence>
<comment type="caution">
    <text evidence="7">The sequence shown here is derived from an EMBL/GenBank/DDBJ whole genome shotgun (WGS) entry which is preliminary data.</text>
</comment>
<reference evidence="7 8" key="1">
    <citation type="submission" date="2020-08" db="EMBL/GenBank/DDBJ databases">
        <title>Sequencing the genomes of 1000 actinobacteria strains.</title>
        <authorList>
            <person name="Klenk H.-P."/>
        </authorList>
    </citation>
    <scope>NUCLEOTIDE SEQUENCE [LARGE SCALE GENOMIC DNA]</scope>
    <source>
        <strain evidence="7 8">DSM 44230</strain>
    </source>
</reference>
<feature type="domain" description="Major facilitator superfamily (MFS) profile" evidence="6">
    <location>
        <begin position="18"/>
        <end position="396"/>
    </location>
</feature>
<dbReference type="InterPro" id="IPR036259">
    <property type="entry name" value="MFS_trans_sf"/>
</dbReference>